<gene>
    <name evidence="1" type="ORF">HUW51_23870</name>
</gene>
<evidence type="ECO:0000313" key="2">
    <source>
        <dbReference type="Proteomes" id="UP000515237"/>
    </source>
</evidence>
<dbReference type="KEGG" id="aswu:HUW51_23870"/>
<sequence length="188" mass="20698">MNRREALSAVAFLMGTAVIGAEAFLTGCQRSTATDELFSIQDVSLLNEVADTILPTTKSSPGAKAANIGAFIKTMVTDCYQEIDQQTFTAGLKKLQEISQTQFNKAFEDLMPSQKHTLVVSLDREAKNYQQDKAEGQPNHYFTNLKQLTLLGYFTSEPGATLALRYLPVPGRFIGCMPYEPGTKAWAM</sequence>
<name>A0A7G7GEL2_9BACT</name>
<dbReference type="Proteomes" id="UP000515237">
    <property type="component" value="Chromosome"/>
</dbReference>
<organism evidence="1 2">
    <name type="scientific">Adhaeribacter swui</name>
    <dbReference type="NCBI Taxonomy" id="2086471"/>
    <lineage>
        <taxon>Bacteria</taxon>
        <taxon>Pseudomonadati</taxon>
        <taxon>Bacteroidota</taxon>
        <taxon>Cytophagia</taxon>
        <taxon>Cytophagales</taxon>
        <taxon>Hymenobacteraceae</taxon>
        <taxon>Adhaeribacter</taxon>
    </lineage>
</organism>
<dbReference type="AlphaFoldDB" id="A0A7G7GEL2"/>
<dbReference type="RefSeq" id="WP_185272085.1">
    <property type="nucleotide sequence ID" value="NZ_CP055156.1"/>
</dbReference>
<evidence type="ECO:0000313" key="1">
    <source>
        <dbReference type="EMBL" id="QNF35596.1"/>
    </source>
</evidence>
<protein>
    <submittedName>
        <fullName evidence="1">Gluconate 2-dehydrogenase subunit 3 family protein</fullName>
    </submittedName>
</protein>
<reference evidence="1 2" key="1">
    <citation type="journal article" date="2018" name="Int. J. Syst. Evol. Microbiol.">
        <title>Adhaeribacter swui sp. nov., isolated from wet mud.</title>
        <authorList>
            <person name="Kim D.U."/>
            <person name="Kim K.W."/>
            <person name="Kang M.S."/>
            <person name="Kim J.Y."/>
            <person name="Jang J.H."/>
            <person name="Kim M.K."/>
        </authorList>
    </citation>
    <scope>NUCLEOTIDE SEQUENCE [LARGE SCALE GENOMIC DNA]</scope>
    <source>
        <strain evidence="1 2">KCTC 52873</strain>
    </source>
</reference>
<accession>A0A7G7GEL2</accession>
<keyword evidence="2" id="KW-1185">Reference proteome</keyword>
<dbReference type="InterPro" id="IPR027056">
    <property type="entry name" value="Gluconate_2DH_su3"/>
</dbReference>
<proteinExistence type="predicted"/>
<dbReference type="Pfam" id="PF13618">
    <property type="entry name" value="Gluconate_2-dh3"/>
    <property type="match status" value="1"/>
</dbReference>
<dbReference type="EMBL" id="CP055156">
    <property type="protein sequence ID" value="QNF35596.1"/>
    <property type="molecule type" value="Genomic_DNA"/>
</dbReference>